<dbReference type="Proteomes" id="UP000220158">
    <property type="component" value="Chromosome 1"/>
</dbReference>
<dbReference type="GeneID" id="39734335"/>
<name>A0A1J1H4S3_PLARL</name>
<keyword evidence="1" id="KW-0812">Transmembrane</keyword>
<evidence type="ECO:0000256" key="1">
    <source>
        <dbReference type="SAM" id="Phobius"/>
    </source>
</evidence>
<dbReference type="KEGG" id="prel:PRELSG_0108500"/>
<dbReference type="EMBL" id="LN835296">
    <property type="protein sequence ID" value="CRG98435.1"/>
    <property type="molecule type" value="Genomic_DNA"/>
</dbReference>
<dbReference type="OrthoDB" id="370360at2759"/>
<evidence type="ECO:0000313" key="2">
    <source>
        <dbReference type="EMBL" id="CRG98435.1"/>
    </source>
</evidence>
<organism evidence="2 3">
    <name type="scientific">Plasmodium relictum</name>
    <dbReference type="NCBI Taxonomy" id="85471"/>
    <lineage>
        <taxon>Eukaryota</taxon>
        <taxon>Sar</taxon>
        <taxon>Alveolata</taxon>
        <taxon>Apicomplexa</taxon>
        <taxon>Aconoidasida</taxon>
        <taxon>Haemosporida</taxon>
        <taxon>Plasmodiidae</taxon>
        <taxon>Plasmodium</taxon>
        <taxon>Plasmodium (Haemamoeba)</taxon>
    </lineage>
</organism>
<dbReference type="AlphaFoldDB" id="A0A1J1H4S3"/>
<keyword evidence="1" id="KW-1133">Transmembrane helix</keyword>
<gene>
    <name evidence="2" type="ORF">PRELSG_0108500</name>
</gene>
<feature type="transmembrane region" description="Helical" evidence="1">
    <location>
        <begin position="6"/>
        <end position="22"/>
    </location>
</feature>
<accession>A0A1J1H4S3</accession>
<evidence type="ECO:0000313" key="3">
    <source>
        <dbReference type="Proteomes" id="UP000220158"/>
    </source>
</evidence>
<sequence>MLLLKIFLHNFFFIFIQYIILIQTKNIKLKNYAFHKKHFMLKILNEKSISVYRRKKYLILKQKNKVRRECLQAYLVFDIIKIFGRISDKELLGHVISHNNEFIELDKNKKKKKWEILFDNNYINFNLLKKFLKNNKFEWPLTVNSGQIKNQGSINIPVSPIVYVENCRKISEEFRNKNKTNKINLKIINDYVSELPISNDAIQCVFSSFSDFDDLTKDHFINKIHEWAPSDGIVDWYTFVYNLKEEPSDNIKRFFD</sequence>
<dbReference type="RefSeq" id="XP_028531445.1">
    <property type="nucleotide sequence ID" value="XM_028678812.1"/>
</dbReference>
<keyword evidence="3" id="KW-1185">Reference proteome</keyword>
<reference evidence="2 3" key="1">
    <citation type="submission" date="2015-04" db="EMBL/GenBank/DDBJ databases">
        <authorList>
            <consortium name="Pathogen Informatics"/>
        </authorList>
    </citation>
    <scope>NUCLEOTIDE SEQUENCE [LARGE SCALE GENOMIC DNA]</scope>
    <source>
        <strain evidence="2 3">SGS1</strain>
    </source>
</reference>
<protein>
    <submittedName>
        <fullName evidence="2">Uncharacterized protein</fullName>
    </submittedName>
</protein>
<dbReference type="VEuPathDB" id="PlasmoDB:PRELSG_0108500"/>
<proteinExistence type="predicted"/>
<keyword evidence="1" id="KW-0472">Membrane</keyword>
<dbReference type="OMA" id="QTICIRT"/>